<gene>
    <name evidence="1" type="ORF">CPB84DRAFT_1852107</name>
</gene>
<reference evidence="1" key="1">
    <citation type="submission" date="2020-11" db="EMBL/GenBank/DDBJ databases">
        <authorList>
            <consortium name="DOE Joint Genome Institute"/>
            <person name="Ahrendt S."/>
            <person name="Riley R."/>
            <person name="Andreopoulos W."/>
            <person name="LaButti K."/>
            <person name="Pangilinan J."/>
            <person name="Ruiz-duenas F.J."/>
            <person name="Barrasa J.M."/>
            <person name="Sanchez-Garcia M."/>
            <person name="Camarero S."/>
            <person name="Miyauchi S."/>
            <person name="Serrano A."/>
            <person name="Linde D."/>
            <person name="Babiker R."/>
            <person name="Drula E."/>
            <person name="Ayuso-Fernandez I."/>
            <person name="Pacheco R."/>
            <person name="Padilla G."/>
            <person name="Ferreira P."/>
            <person name="Barriuso J."/>
            <person name="Kellner H."/>
            <person name="Castanera R."/>
            <person name="Alfaro M."/>
            <person name="Ramirez L."/>
            <person name="Pisabarro A.G."/>
            <person name="Kuo A."/>
            <person name="Tritt A."/>
            <person name="Lipzen A."/>
            <person name="He G."/>
            <person name="Yan M."/>
            <person name="Ng V."/>
            <person name="Cullen D."/>
            <person name="Martin F."/>
            <person name="Rosso M.-N."/>
            <person name="Henrissat B."/>
            <person name="Hibbett D."/>
            <person name="Martinez A.T."/>
            <person name="Grigoriev I.V."/>
        </authorList>
    </citation>
    <scope>NUCLEOTIDE SEQUENCE</scope>
    <source>
        <strain evidence="1">AH 44721</strain>
    </source>
</reference>
<keyword evidence="2" id="KW-1185">Reference proteome</keyword>
<dbReference type="EMBL" id="JADNYJ010000149">
    <property type="protein sequence ID" value="KAF8879433.1"/>
    <property type="molecule type" value="Genomic_DNA"/>
</dbReference>
<sequence length="257" mass="28396">MAVKTAAGANLWFIVAHEDLDSVDSFLYDPNFQRIAITSHYGKIKVYSLGRETGNLAGLWTHEVTETIPRAVFFGDHGNSLSVYAMEGGTIHSYDSETSTEKSVTSLKTAIGNVDVCTNTGHFVIDNMFNGFDLYSPNRTSPIHTFKVEITARFIKTIVFGEGGQIIVAGSDHGKVYLFGTGQKDVQQVLRHGNRDQIIQVVATKSTKTEHIVVSGASSGNFGINVWKKVESLFTQVMNQIYALRIYRPGNKRLMKP</sequence>
<evidence type="ECO:0000313" key="2">
    <source>
        <dbReference type="Proteomes" id="UP000724874"/>
    </source>
</evidence>
<dbReference type="Gene3D" id="2.130.10.10">
    <property type="entry name" value="YVTN repeat-like/Quinoprotein amine dehydrogenase"/>
    <property type="match status" value="1"/>
</dbReference>
<dbReference type="Proteomes" id="UP000724874">
    <property type="component" value="Unassembled WGS sequence"/>
</dbReference>
<name>A0A9P5NCY3_GYMJU</name>
<protein>
    <submittedName>
        <fullName evidence="1">Uncharacterized protein</fullName>
    </submittedName>
</protein>
<dbReference type="InterPro" id="IPR015943">
    <property type="entry name" value="WD40/YVTN_repeat-like_dom_sf"/>
</dbReference>
<accession>A0A9P5NCY3</accession>
<dbReference type="OrthoDB" id="3238562at2759"/>
<dbReference type="SUPFAM" id="SSF101908">
    <property type="entry name" value="Putative isomerase YbhE"/>
    <property type="match status" value="1"/>
</dbReference>
<comment type="caution">
    <text evidence="1">The sequence shown here is derived from an EMBL/GenBank/DDBJ whole genome shotgun (WGS) entry which is preliminary data.</text>
</comment>
<dbReference type="AlphaFoldDB" id="A0A9P5NCY3"/>
<proteinExistence type="predicted"/>
<organism evidence="1 2">
    <name type="scientific">Gymnopilus junonius</name>
    <name type="common">Spectacular rustgill mushroom</name>
    <name type="synonym">Gymnopilus spectabilis subsp. junonius</name>
    <dbReference type="NCBI Taxonomy" id="109634"/>
    <lineage>
        <taxon>Eukaryota</taxon>
        <taxon>Fungi</taxon>
        <taxon>Dikarya</taxon>
        <taxon>Basidiomycota</taxon>
        <taxon>Agaricomycotina</taxon>
        <taxon>Agaricomycetes</taxon>
        <taxon>Agaricomycetidae</taxon>
        <taxon>Agaricales</taxon>
        <taxon>Agaricineae</taxon>
        <taxon>Hymenogastraceae</taxon>
        <taxon>Gymnopilus</taxon>
    </lineage>
</organism>
<evidence type="ECO:0000313" key="1">
    <source>
        <dbReference type="EMBL" id="KAF8879433.1"/>
    </source>
</evidence>